<evidence type="ECO:0000313" key="3">
    <source>
        <dbReference type="EMBL" id="TYK19619.1"/>
    </source>
</evidence>
<dbReference type="EMBL" id="SSTD01006815">
    <property type="protein sequence ID" value="TYK19619.1"/>
    <property type="molecule type" value="Genomic_DNA"/>
</dbReference>
<dbReference type="Proteomes" id="UP000321947">
    <property type="component" value="Unassembled WGS sequence"/>
</dbReference>
<feature type="region of interest" description="Disordered" evidence="1">
    <location>
        <begin position="366"/>
        <end position="409"/>
    </location>
</feature>
<dbReference type="PANTHER" id="PTHR33054:SF9">
    <property type="entry name" value="CCHC-TYPE DOMAIN-CONTAINING PROTEIN"/>
    <property type="match status" value="1"/>
</dbReference>
<dbReference type="Pfam" id="PF24925">
    <property type="entry name" value="DUF7746"/>
    <property type="match status" value="1"/>
</dbReference>
<protein>
    <submittedName>
        <fullName evidence="3">Polyprotein</fullName>
    </submittedName>
</protein>
<dbReference type="AlphaFoldDB" id="A0A5D3D7T3"/>
<name>A0A5D3D7T3_CUCMM</name>
<dbReference type="PANTHER" id="PTHR33054">
    <property type="entry name" value="CCHC-TYPE DOMAIN-CONTAINING PROTEIN"/>
    <property type="match status" value="1"/>
</dbReference>
<feature type="domain" description="DUF7746" evidence="2">
    <location>
        <begin position="262"/>
        <end position="337"/>
    </location>
</feature>
<organism evidence="3 4">
    <name type="scientific">Cucumis melo var. makuwa</name>
    <name type="common">Oriental melon</name>
    <dbReference type="NCBI Taxonomy" id="1194695"/>
    <lineage>
        <taxon>Eukaryota</taxon>
        <taxon>Viridiplantae</taxon>
        <taxon>Streptophyta</taxon>
        <taxon>Embryophyta</taxon>
        <taxon>Tracheophyta</taxon>
        <taxon>Spermatophyta</taxon>
        <taxon>Magnoliopsida</taxon>
        <taxon>eudicotyledons</taxon>
        <taxon>Gunneridae</taxon>
        <taxon>Pentapetalae</taxon>
        <taxon>rosids</taxon>
        <taxon>fabids</taxon>
        <taxon>Cucurbitales</taxon>
        <taxon>Cucurbitaceae</taxon>
        <taxon>Benincaseae</taxon>
        <taxon>Cucumis</taxon>
    </lineage>
</organism>
<proteinExistence type="predicted"/>
<feature type="compositionally biased region" description="Basic residues" evidence="1">
    <location>
        <begin position="366"/>
        <end position="378"/>
    </location>
</feature>
<dbReference type="InterPro" id="IPR056648">
    <property type="entry name" value="DUF7746"/>
</dbReference>
<sequence>MSSRLNTSLDTRIVNSFSESFRRSGSMRAAVDFTHPVSNVLYEKEEGLFSPTQSDTKRRTEPINNQINVISSNDDNACYEEMQQNSIVWTTTKGKEIAFAYPPKEEAYFPHPVIPAIKMVSSPYKTIDEEKVPKVGVREIKNIQHQLNYINKVLSIVFKAVERIKNPGLPINIKNPEIPHADPNQPIFQPNSFDIGKLKDDPSDILSEINKRLAYFSINKDSEVTSLSIEKDKLVSTNKNHYSQPSPSDLGWDDLHHERHSYDRTCLVTWNIDGYSEAQMMNMFQEMLLAASAYSIRKTTLAIAQIIISGFTGNLRSWWHNQLTEQERCRILTATKIVVKQEGESAPRQEEEPDMVNLLVYTMTKKKRRKSSSKRLFSKSKSEDPEFPRRKRKYYNKNKSKNKYSSKANATSYKCNRKGHYSNHCPGLKEKINALIIDEETRKSLLHAIRSKEDDSSQTESFFDEECINILNDEGSSSEEAFFSQSDLSDNEGAISYTKRCTGKCSGHINVITKDQETLFHFIDQLPNENSKQTCLLKLRQSIEEQNSQGRIEKSPIIYSYQDILNRIKGKAKKPVQVEDLHSEVKILTREVANNSQ</sequence>
<evidence type="ECO:0000256" key="1">
    <source>
        <dbReference type="SAM" id="MobiDB-lite"/>
    </source>
</evidence>
<comment type="caution">
    <text evidence="3">The sequence shown here is derived from an EMBL/GenBank/DDBJ whole genome shotgun (WGS) entry which is preliminary data.</text>
</comment>
<gene>
    <name evidence="3" type="ORF">E5676_scaffold242G00050</name>
</gene>
<feature type="compositionally biased region" description="Basic residues" evidence="1">
    <location>
        <begin position="389"/>
        <end position="404"/>
    </location>
</feature>
<reference evidence="3 4" key="1">
    <citation type="submission" date="2019-08" db="EMBL/GenBank/DDBJ databases">
        <title>Draft genome sequences of two oriental melons (Cucumis melo L. var makuwa).</title>
        <authorList>
            <person name="Kwon S.-Y."/>
        </authorList>
    </citation>
    <scope>NUCLEOTIDE SEQUENCE [LARGE SCALE GENOMIC DNA]</scope>
    <source>
        <strain evidence="4">cv. Chang Bougi</strain>
        <tissue evidence="3">Leaf</tissue>
    </source>
</reference>
<accession>A0A5D3D7T3</accession>
<evidence type="ECO:0000259" key="2">
    <source>
        <dbReference type="Pfam" id="PF24925"/>
    </source>
</evidence>
<evidence type="ECO:0000313" key="4">
    <source>
        <dbReference type="Proteomes" id="UP000321947"/>
    </source>
</evidence>